<accession>A0A8E3BHM0</accession>
<dbReference type="SUPFAM" id="SSF56349">
    <property type="entry name" value="DNA breaking-rejoining enzymes"/>
    <property type="match status" value="1"/>
</dbReference>
<protein>
    <submittedName>
        <fullName evidence="6">Site-specific recombinase XerD</fullName>
    </submittedName>
</protein>
<proteinExistence type="predicted"/>
<gene>
    <name evidence="6" type="ORF">UO65_2701</name>
</gene>
<dbReference type="Gene3D" id="1.10.443.10">
    <property type="entry name" value="Intergrase catalytic core"/>
    <property type="match status" value="1"/>
</dbReference>
<sequence length="375" mass="41581">MDLQRYRAPTFTDTDGNGLLRLIGEAVDLLPALPPPDPDDRYHARSLTSVWLAGLSQTSRRGYYQALGSWLAWCAERGVDPLAARKADTDAWKAGMTATRRDEQGGQVAVAPSRATTAKRLAVVSSWYRYLIANEVDVRNPAAATERPRVSRESTTTSLTVQEMVGFLDWLLERARRLGTETAWRDAALLTVLFSIGLRVTAGATARVEDLRRTAGYTVLRYRRKSRGDADDFGRKPLPPHVVEVLTEYLRVRAEREGVAVADLGGYLFVSTPHPHLPQYRGGQPLGQNDVDAKMRDLARQAGLTCWRTLSPHSARHTAGTAALAAGATLEQVRRMLDHATVTTTQRYLHEHDDLANSAVWHLSEAIARQRGRQP</sequence>
<dbReference type="AlphaFoldDB" id="W7IM53"/>
<name>W7IM53_9PSEU</name>
<keyword evidence="7" id="KW-1185">Reference proteome</keyword>
<dbReference type="GO" id="GO:0006310">
    <property type="term" value="P:DNA recombination"/>
    <property type="evidence" value="ECO:0007669"/>
    <property type="project" value="UniProtKB-KW"/>
</dbReference>
<dbReference type="RefSeq" id="WP_035282253.1">
    <property type="nucleotide sequence ID" value="NZ_AYXG01000097.1"/>
</dbReference>
<evidence type="ECO:0000259" key="5">
    <source>
        <dbReference type="PROSITE" id="PS51900"/>
    </source>
</evidence>
<feature type="domain" description="Tyr recombinase" evidence="4">
    <location>
        <begin position="154"/>
        <end position="362"/>
    </location>
</feature>
<comment type="caution">
    <text evidence="6">The sequence shown here is derived from an EMBL/GenBank/DDBJ whole genome shotgun (WGS) entry which is preliminary data.</text>
</comment>
<reference evidence="6 7" key="1">
    <citation type="journal article" date="2014" name="Genome Announc.">
        <title>Draft Genome Sequence of the Antitrypanosomally Active Sponge-Associated Bacterium Actinokineospora sp. Strain EG49.</title>
        <authorList>
            <person name="Harjes J."/>
            <person name="Ryu T."/>
            <person name="Abdelmohsen U.R."/>
            <person name="Moitinho-Silva L."/>
            <person name="Horn H."/>
            <person name="Ravasi T."/>
            <person name="Hentschel U."/>
        </authorList>
    </citation>
    <scope>NUCLEOTIDE SEQUENCE [LARGE SCALE GENOMIC DNA]</scope>
    <source>
        <strain evidence="6 7">EG49</strain>
    </source>
</reference>
<dbReference type="Pfam" id="PF00589">
    <property type="entry name" value="Phage_integrase"/>
    <property type="match status" value="1"/>
</dbReference>
<dbReference type="EMBL" id="AYXG01000097">
    <property type="protein sequence ID" value="EWC61990.1"/>
    <property type="molecule type" value="Genomic_DNA"/>
</dbReference>
<dbReference type="InterPro" id="IPR002104">
    <property type="entry name" value="Integrase_catalytic"/>
</dbReference>
<dbReference type="Proteomes" id="UP000019277">
    <property type="component" value="Unassembled WGS sequence"/>
</dbReference>
<dbReference type="InterPro" id="IPR050090">
    <property type="entry name" value="Tyrosine_recombinase_XerCD"/>
</dbReference>
<keyword evidence="2" id="KW-0233">DNA recombination</keyword>
<dbReference type="PANTHER" id="PTHR30349:SF81">
    <property type="entry name" value="TYROSINE RECOMBINASE XERC"/>
    <property type="match status" value="1"/>
</dbReference>
<organism evidence="6 7">
    <name type="scientific">Actinokineospora spheciospongiae</name>
    <dbReference type="NCBI Taxonomy" id="909613"/>
    <lineage>
        <taxon>Bacteria</taxon>
        <taxon>Bacillati</taxon>
        <taxon>Actinomycetota</taxon>
        <taxon>Actinomycetes</taxon>
        <taxon>Pseudonocardiales</taxon>
        <taxon>Pseudonocardiaceae</taxon>
        <taxon>Actinokineospora</taxon>
    </lineage>
</organism>
<evidence type="ECO:0000256" key="3">
    <source>
        <dbReference type="PROSITE-ProRule" id="PRU01248"/>
    </source>
</evidence>
<dbReference type="InterPro" id="IPR013762">
    <property type="entry name" value="Integrase-like_cat_sf"/>
</dbReference>
<dbReference type="STRING" id="909613.UO65_2701"/>
<dbReference type="OrthoDB" id="4137935at2"/>
<dbReference type="Gene3D" id="1.10.150.130">
    <property type="match status" value="1"/>
</dbReference>
<feature type="domain" description="Core-binding (CB)" evidence="5">
    <location>
        <begin position="33"/>
        <end position="132"/>
    </location>
</feature>
<dbReference type="PROSITE" id="PS51898">
    <property type="entry name" value="TYR_RECOMBINASE"/>
    <property type="match status" value="1"/>
</dbReference>
<keyword evidence="1 3" id="KW-0238">DNA-binding</keyword>
<evidence type="ECO:0000313" key="7">
    <source>
        <dbReference type="Proteomes" id="UP000019277"/>
    </source>
</evidence>
<dbReference type="GO" id="GO:0015074">
    <property type="term" value="P:DNA integration"/>
    <property type="evidence" value="ECO:0007669"/>
    <property type="project" value="InterPro"/>
</dbReference>
<dbReference type="GO" id="GO:0003677">
    <property type="term" value="F:DNA binding"/>
    <property type="evidence" value="ECO:0007669"/>
    <property type="project" value="UniProtKB-UniRule"/>
</dbReference>
<accession>W7IM53</accession>
<dbReference type="SUPFAM" id="SSF47823">
    <property type="entry name" value="lambda integrase-like, N-terminal domain"/>
    <property type="match status" value="1"/>
</dbReference>
<evidence type="ECO:0000256" key="1">
    <source>
        <dbReference type="ARBA" id="ARBA00023125"/>
    </source>
</evidence>
<evidence type="ECO:0000313" key="6">
    <source>
        <dbReference type="EMBL" id="EWC61990.1"/>
    </source>
</evidence>
<dbReference type="PANTHER" id="PTHR30349">
    <property type="entry name" value="PHAGE INTEGRASE-RELATED"/>
    <property type="match status" value="1"/>
</dbReference>
<dbReference type="InterPro" id="IPR011010">
    <property type="entry name" value="DNA_brk_join_enz"/>
</dbReference>
<evidence type="ECO:0000256" key="2">
    <source>
        <dbReference type="ARBA" id="ARBA00023172"/>
    </source>
</evidence>
<evidence type="ECO:0000259" key="4">
    <source>
        <dbReference type="PROSITE" id="PS51898"/>
    </source>
</evidence>
<dbReference type="InterPro" id="IPR010998">
    <property type="entry name" value="Integrase_recombinase_N"/>
</dbReference>
<dbReference type="eggNOG" id="COG4974">
    <property type="taxonomic scope" value="Bacteria"/>
</dbReference>
<dbReference type="PROSITE" id="PS51900">
    <property type="entry name" value="CB"/>
    <property type="match status" value="1"/>
</dbReference>
<dbReference type="InterPro" id="IPR044068">
    <property type="entry name" value="CB"/>
</dbReference>